<dbReference type="InterPro" id="IPR023048">
    <property type="entry name" value="NADH:quinone_OxRdtase_FMN_depd"/>
</dbReference>
<comment type="function">
    <text evidence="6">Also exhibits azoreductase activity. Catalyzes the reductive cleavage of the azo bond in aromatic azo compounds to the corresponding amines.</text>
</comment>
<dbReference type="GO" id="GO:0010181">
    <property type="term" value="F:FMN binding"/>
    <property type="evidence" value="ECO:0007669"/>
    <property type="project" value="UniProtKB-UniRule"/>
</dbReference>
<dbReference type="GO" id="GO:0009055">
    <property type="term" value="F:electron transfer activity"/>
    <property type="evidence" value="ECO:0007669"/>
    <property type="project" value="UniProtKB-UniRule"/>
</dbReference>
<dbReference type="AlphaFoldDB" id="A0A2Z4JEB9"/>
<gene>
    <name evidence="6" type="primary">azoR</name>
    <name evidence="8" type="ORF">DN051_43675</name>
</gene>
<evidence type="ECO:0000256" key="4">
    <source>
        <dbReference type="ARBA" id="ARBA00023027"/>
    </source>
</evidence>
<comment type="cofactor">
    <cofactor evidence="6">
        <name>FMN</name>
        <dbReference type="ChEBI" id="CHEBI:58210"/>
    </cofactor>
    <text evidence="6">Binds 1 FMN per subunit.</text>
</comment>
<sequence length="208" mass="22876">MPTLLHLDSSIWPSGTSMSRDVMATFRGEWEARHPHGTVIYRDLAGEPLPHLTGDVFTAGNEDPLRATLASELEQADVVLIAAPMYNLTVPSTLKAWIDQVMVQGRIIGEQPSAAGTPVVVVSSRGSSYRPGTPRDGWDFVVPYLTTLFAGYFGITEVEFIVPELTSAPKRASRSEHIRLYEASRRQAHEDAVTKAKELASRFTKRPG</sequence>
<dbReference type="Gene3D" id="3.40.50.360">
    <property type="match status" value="1"/>
</dbReference>
<organism evidence="8 9">
    <name type="scientific">Streptomyces cadmiisoli</name>
    <dbReference type="NCBI Taxonomy" id="2184053"/>
    <lineage>
        <taxon>Bacteria</taxon>
        <taxon>Bacillati</taxon>
        <taxon>Actinomycetota</taxon>
        <taxon>Actinomycetes</taxon>
        <taxon>Kitasatosporales</taxon>
        <taxon>Streptomycetaceae</taxon>
        <taxon>Streptomyces</taxon>
        <taxon>Streptomyces aurantiacus group</taxon>
    </lineage>
</organism>
<comment type="similarity">
    <text evidence="6">Belongs to the azoreductase type 1 family.</text>
</comment>
<comment type="function">
    <text evidence="6">Quinone reductase that provides resistance to thiol-specific stress caused by electrophilic quinones.</text>
</comment>
<dbReference type="KEGG" id="scad:DN051_43675"/>
<evidence type="ECO:0000256" key="3">
    <source>
        <dbReference type="ARBA" id="ARBA00023002"/>
    </source>
</evidence>
<proteinExistence type="inferred from homology"/>
<dbReference type="Proteomes" id="UP000249616">
    <property type="component" value="Plasmid unnamed1"/>
</dbReference>
<comment type="catalytic activity">
    <reaction evidence="5">
        <text>N,N-dimethyl-1,4-phenylenediamine + anthranilate + 2 NAD(+) = 2-(4-dimethylaminophenyl)diazenylbenzoate + 2 NADH + 2 H(+)</text>
        <dbReference type="Rhea" id="RHEA:55872"/>
        <dbReference type="ChEBI" id="CHEBI:15378"/>
        <dbReference type="ChEBI" id="CHEBI:15783"/>
        <dbReference type="ChEBI" id="CHEBI:16567"/>
        <dbReference type="ChEBI" id="CHEBI:57540"/>
        <dbReference type="ChEBI" id="CHEBI:57945"/>
        <dbReference type="ChEBI" id="CHEBI:71579"/>
        <dbReference type="EC" id="1.7.1.17"/>
    </reaction>
    <physiologicalReaction direction="right-to-left" evidence="5">
        <dbReference type="Rhea" id="RHEA:55874"/>
    </physiologicalReaction>
</comment>
<keyword evidence="2 6" id="KW-0288">FMN</keyword>
<feature type="domain" description="Flavodoxin-like fold" evidence="7">
    <location>
        <begin position="3"/>
        <end position="179"/>
    </location>
</feature>
<dbReference type="PANTHER" id="PTHR43741">
    <property type="entry name" value="FMN-DEPENDENT NADH-AZOREDUCTASE 1"/>
    <property type="match status" value="1"/>
</dbReference>
<evidence type="ECO:0000256" key="6">
    <source>
        <dbReference type="HAMAP-Rule" id="MF_01216"/>
    </source>
</evidence>
<evidence type="ECO:0000256" key="5">
    <source>
        <dbReference type="ARBA" id="ARBA00048542"/>
    </source>
</evidence>
<feature type="binding site" evidence="6">
    <location>
        <begin position="17"/>
        <end position="19"/>
    </location>
    <ligand>
        <name>FMN</name>
        <dbReference type="ChEBI" id="CHEBI:58210"/>
    </ligand>
</feature>
<dbReference type="InterPro" id="IPR029039">
    <property type="entry name" value="Flavoprotein-like_sf"/>
</dbReference>
<evidence type="ECO:0000313" key="8">
    <source>
        <dbReference type="EMBL" id="AWW43455.1"/>
    </source>
</evidence>
<evidence type="ECO:0000256" key="2">
    <source>
        <dbReference type="ARBA" id="ARBA00022643"/>
    </source>
</evidence>
<dbReference type="InterPro" id="IPR050104">
    <property type="entry name" value="FMN-dep_NADH:Q_OxRdtase_AzoR1"/>
</dbReference>
<dbReference type="EC" id="1.6.5.-" evidence="6"/>
<dbReference type="EC" id="1.7.1.17" evidence="6"/>
<dbReference type="GO" id="GO:0016652">
    <property type="term" value="F:oxidoreductase activity, acting on NAD(P)H as acceptor"/>
    <property type="evidence" value="ECO:0007669"/>
    <property type="project" value="UniProtKB-UniRule"/>
</dbReference>
<keyword evidence="8" id="KW-0614">Plasmid</keyword>
<keyword evidence="3 6" id="KW-0560">Oxidoreductase</keyword>
<dbReference type="RefSeq" id="WP_112443257.1">
    <property type="nucleotide sequence ID" value="NZ_CP030074.1"/>
</dbReference>
<dbReference type="GO" id="GO:0016655">
    <property type="term" value="F:oxidoreductase activity, acting on NAD(P)H, quinone or similar compound as acceptor"/>
    <property type="evidence" value="ECO:0007669"/>
    <property type="project" value="InterPro"/>
</dbReference>
<name>A0A2Z4JEB9_9ACTN</name>
<keyword evidence="9" id="KW-1185">Reference proteome</keyword>
<evidence type="ECO:0000313" key="9">
    <source>
        <dbReference type="Proteomes" id="UP000249616"/>
    </source>
</evidence>
<comment type="caution">
    <text evidence="6">Lacks conserved residue(s) required for the propagation of feature annotation.</text>
</comment>
<feature type="binding site" evidence="6">
    <location>
        <begin position="85"/>
        <end position="88"/>
    </location>
    <ligand>
        <name>FMN</name>
        <dbReference type="ChEBI" id="CHEBI:58210"/>
    </ligand>
</feature>
<dbReference type="Pfam" id="PF02525">
    <property type="entry name" value="Flavodoxin_2"/>
    <property type="match status" value="1"/>
</dbReference>
<dbReference type="SUPFAM" id="SSF52218">
    <property type="entry name" value="Flavoproteins"/>
    <property type="match status" value="1"/>
</dbReference>
<reference evidence="9" key="1">
    <citation type="submission" date="2018-06" db="EMBL/GenBank/DDBJ databases">
        <authorList>
            <person name="Li K."/>
        </authorList>
    </citation>
    <scope>NUCLEOTIDE SEQUENCE [LARGE SCALE GENOMIC DNA]</scope>
    <source>
        <strain evidence="9">ZFG47</strain>
        <plasmid evidence="9">unnamed1</plasmid>
    </source>
</reference>
<feature type="binding site" evidence="6">
    <location>
        <position position="10"/>
    </location>
    <ligand>
        <name>FMN</name>
        <dbReference type="ChEBI" id="CHEBI:58210"/>
    </ligand>
</feature>
<comment type="subunit">
    <text evidence="6">Homodimer.</text>
</comment>
<keyword evidence="4 6" id="KW-0520">NAD</keyword>
<keyword evidence="1 6" id="KW-0285">Flavoprotein</keyword>
<dbReference type="HAMAP" id="MF_01216">
    <property type="entry name" value="Azoreductase_type1"/>
    <property type="match status" value="1"/>
</dbReference>
<dbReference type="InterPro" id="IPR003680">
    <property type="entry name" value="Flavodoxin_fold"/>
</dbReference>
<dbReference type="PANTHER" id="PTHR43741:SF4">
    <property type="entry name" value="FMN-DEPENDENT NADH:QUINONE OXIDOREDUCTASE"/>
    <property type="match status" value="1"/>
</dbReference>
<evidence type="ECO:0000259" key="7">
    <source>
        <dbReference type="Pfam" id="PF02525"/>
    </source>
</evidence>
<accession>A0A2Z4JEB9</accession>
<evidence type="ECO:0000256" key="1">
    <source>
        <dbReference type="ARBA" id="ARBA00022630"/>
    </source>
</evidence>
<geneLocation type="plasmid" evidence="8 9">
    <name>unnamed1</name>
</geneLocation>
<comment type="catalytic activity">
    <reaction evidence="6">
        <text>2 a quinone + NADH + H(+) = 2 a 1,4-benzosemiquinone + NAD(+)</text>
        <dbReference type="Rhea" id="RHEA:65952"/>
        <dbReference type="ChEBI" id="CHEBI:15378"/>
        <dbReference type="ChEBI" id="CHEBI:57540"/>
        <dbReference type="ChEBI" id="CHEBI:57945"/>
        <dbReference type="ChEBI" id="CHEBI:132124"/>
        <dbReference type="ChEBI" id="CHEBI:134225"/>
    </reaction>
</comment>
<protein>
    <recommendedName>
        <fullName evidence="6">FMN dependent NADH:quinone oxidoreductase</fullName>
        <ecNumber evidence="6">1.6.5.-</ecNumber>
    </recommendedName>
    <alternativeName>
        <fullName evidence="6">Azo-dye reductase</fullName>
    </alternativeName>
    <alternativeName>
        <fullName evidence="6">FMN-dependent NADH-azo compound oxidoreductase</fullName>
    </alternativeName>
    <alternativeName>
        <fullName evidence="6">FMN-dependent NADH-azoreductase</fullName>
        <ecNumber evidence="6">1.7.1.17</ecNumber>
    </alternativeName>
</protein>
<dbReference type="EMBL" id="CP030074">
    <property type="protein sequence ID" value="AWW43455.1"/>
    <property type="molecule type" value="Genomic_DNA"/>
</dbReference>